<proteinExistence type="predicted"/>
<dbReference type="Proteomes" id="UP000579281">
    <property type="component" value="Unassembled WGS sequence"/>
</dbReference>
<evidence type="ECO:0000259" key="1">
    <source>
        <dbReference type="Pfam" id="PF11823"/>
    </source>
</evidence>
<dbReference type="EMBL" id="JACHEN010000041">
    <property type="protein sequence ID" value="MBB6218530.1"/>
    <property type="molecule type" value="Genomic_DNA"/>
</dbReference>
<gene>
    <name evidence="2" type="ORF">HNQ80_004704</name>
</gene>
<sequence length="86" mass="9886">MIEKEFYVIAFDSTHYAMKTEKLLKSKFQIEMIPTPREISASCGLSIKFSKAIFESIMETLEGDQGTYKVFLVEKLENGRQVTKVL</sequence>
<evidence type="ECO:0000313" key="3">
    <source>
        <dbReference type="Proteomes" id="UP000579281"/>
    </source>
</evidence>
<reference evidence="2 3" key="1">
    <citation type="submission" date="2020-08" db="EMBL/GenBank/DDBJ databases">
        <title>Genomic Encyclopedia of Type Strains, Phase IV (KMG-IV): sequencing the most valuable type-strain genomes for metagenomic binning, comparative biology and taxonomic classification.</title>
        <authorList>
            <person name="Goeker M."/>
        </authorList>
    </citation>
    <scope>NUCLEOTIDE SEQUENCE [LARGE SCALE GENOMIC DNA]</scope>
    <source>
        <strain evidence="2 3">DSM 103526</strain>
    </source>
</reference>
<dbReference type="Pfam" id="PF11823">
    <property type="entry name" value="Se_S_carrier"/>
    <property type="match status" value="1"/>
</dbReference>
<comment type="caution">
    <text evidence="2">The sequence shown here is derived from an EMBL/GenBank/DDBJ whole genome shotgun (WGS) entry which is preliminary data.</text>
</comment>
<protein>
    <recommendedName>
        <fullName evidence="1">Putative Se/S carrier protein-like domain-containing protein</fullName>
    </recommendedName>
</protein>
<organism evidence="2 3">
    <name type="scientific">Anaerosolibacter carboniphilus</name>
    <dbReference type="NCBI Taxonomy" id="1417629"/>
    <lineage>
        <taxon>Bacteria</taxon>
        <taxon>Bacillati</taxon>
        <taxon>Bacillota</taxon>
        <taxon>Clostridia</taxon>
        <taxon>Peptostreptococcales</taxon>
        <taxon>Thermotaleaceae</taxon>
        <taxon>Anaerosolibacter</taxon>
    </lineage>
</organism>
<accession>A0A841L2Y5</accession>
<evidence type="ECO:0000313" key="2">
    <source>
        <dbReference type="EMBL" id="MBB6218530.1"/>
    </source>
</evidence>
<keyword evidence="3" id="KW-1185">Reference proteome</keyword>
<name>A0A841L2Y5_9FIRM</name>
<dbReference type="AlphaFoldDB" id="A0A841L2Y5"/>
<dbReference type="RefSeq" id="WP_207727165.1">
    <property type="nucleotide sequence ID" value="NZ_JACHEN010000041.1"/>
</dbReference>
<feature type="domain" description="Putative Se/S carrier protein-like" evidence="1">
    <location>
        <begin position="7"/>
        <end position="65"/>
    </location>
</feature>
<dbReference type="InterPro" id="IPR021778">
    <property type="entry name" value="Se/S_carrier-like"/>
</dbReference>